<dbReference type="SUPFAM" id="SSF48557">
    <property type="entry name" value="L-aspartase-like"/>
    <property type="match status" value="1"/>
</dbReference>
<dbReference type="EMBL" id="BABT02000076">
    <property type="protein sequence ID" value="GAA96186.1"/>
    <property type="molecule type" value="Genomic_DNA"/>
</dbReference>
<dbReference type="FunFam" id="1.10.40.30:FF:000002">
    <property type="entry name" value="Fumarate hydratase class II"/>
    <property type="match status" value="1"/>
</dbReference>
<dbReference type="Gene3D" id="1.20.200.10">
    <property type="entry name" value="Fumarase/aspartase (Central domain)"/>
    <property type="match status" value="1"/>
</dbReference>
<dbReference type="GO" id="GO:0005739">
    <property type="term" value="C:mitochondrion"/>
    <property type="evidence" value="ECO:0007669"/>
    <property type="project" value="TreeGrafter"/>
</dbReference>
<accession>G7E026</accession>
<dbReference type="GO" id="GO:0006099">
    <property type="term" value="P:tricarboxylic acid cycle"/>
    <property type="evidence" value="ECO:0007669"/>
    <property type="project" value="InterPro"/>
</dbReference>
<dbReference type="Pfam" id="PF10415">
    <property type="entry name" value="FumaraseC_C"/>
    <property type="match status" value="1"/>
</dbReference>
<dbReference type="InterPro" id="IPR000362">
    <property type="entry name" value="Fumarate_lyase_fam"/>
</dbReference>
<evidence type="ECO:0000256" key="3">
    <source>
        <dbReference type="ARBA" id="ARBA00023239"/>
    </source>
</evidence>
<reference evidence="7 8" key="2">
    <citation type="journal article" date="2012" name="Open Biol.">
        <title>Characteristics of nucleosomes and linker DNA regions on the genome of the basidiomycete Mixia osmundae revealed by mono- and dinucleosome mapping.</title>
        <authorList>
            <person name="Nishida H."/>
            <person name="Kondo S."/>
            <person name="Matsumoto T."/>
            <person name="Suzuki Y."/>
            <person name="Yoshikawa H."/>
            <person name="Taylor T.D."/>
            <person name="Sugiyama J."/>
        </authorList>
    </citation>
    <scope>NUCLEOTIDE SEQUENCE [LARGE SCALE GENOMIC DNA]</scope>
    <source>
        <strain evidence="8">CBS 9802 / IAM 14324 / JCM 22182 / KY 12970</strain>
    </source>
</reference>
<evidence type="ECO:0000259" key="5">
    <source>
        <dbReference type="Pfam" id="PF00206"/>
    </source>
</evidence>
<keyword evidence="8" id="KW-1185">Reference proteome</keyword>
<evidence type="ECO:0000313" key="8">
    <source>
        <dbReference type="Proteomes" id="UP000009131"/>
    </source>
</evidence>
<gene>
    <name evidence="7" type="primary">Mo02850</name>
    <name evidence="7" type="ORF">E5Q_02850</name>
</gene>
<evidence type="ECO:0000259" key="6">
    <source>
        <dbReference type="Pfam" id="PF10415"/>
    </source>
</evidence>
<dbReference type="eggNOG" id="KOG1317">
    <property type="taxonomic scope" value="Eukaryota"/>
</dbReference>
<dbReference type="InterPro" id="IPR020557">
    <property type="entry name" value="Fumarate_lyase_CS"/>
</dbReference>
<proteinExistence type="inferred from homology"/>
<dbReference type="InterPro" id="IPR005677">
    <property type="entry name" value="Fum_hydII"/>
</dbReference>
<reference evidence="7 8" key="1">
    <citation type="journal article" date="2011" name="J. Gen. Appl. Microbiol.">
        <title>Draft genome sequencing of the enigmatic basidiomycete Mixia osmundae.</title>
        <authorList>
            <person name="Nishida H."/>
            <person name="Nagatsuka Y."/>
            <person name="Sugiyama J."/>
        </authorList>
    </citation>
    <scope>NUCLEOTIDE SEQUENCE [LARGE SCALE GENOMIC DNA]</scope>
    <source>
        <strain evidence="8">CBS 9802 / IAM 14324 / JCM 22182 / KY 12970</strain>
    </source>
</reference>
<dbReference type="NCBIfam" id="TIGR00979">
    <property type="entry name" value="fumC_II"/>
    <property type="match status" value="1"/>
</dbReference>
<evidence type="ECO:0000256" key="4">
    <source>
        <dbReference type="ARBA" id="ARBA00056821"/>
    </source>
</evidence>
<dbReference type="NCBIfam" id="NF008909">
    <property type="entry name" value="PRK12273.1"/>
    <property type="match status" value="1"/>
</dbReference>
<dbReference type="AlphaFoldDB" id="G7E026"/>
<dbReference type="InParanoid" id="G7E026"/>
<feature type="domain" description="Fumarase C C-terminal" evidence="6">
    <location>
        <begin position="451"/>
        <end position="503"/>
    </location>
</feature>
<dbReference type="CDD" id="cd01362">
    <property type="entry name" value="Fumarase_classII"/>
    <property type="match status" value="1"/>
</dbReference>
<comment type="caution">
    <text evidence="7">The sequence shown here is derived from an EMBL/GenBank/DDBJ whole genome shotgun (WGS) entry which is preliminary data.</text>
</comment>
<name>G7E026_MIXOS</name>
<dbReference type="Gene3D" id="1.10.275.10">
    <property type="entry name" value="Fumarase/aspartase (N-terminal domain)"/>
    <property type="match status" value="1"/>
</dbReference>
<dbReference type="PRINTS" id="PR00149">
    <property type="entry name" value="FUMRATELYASE"/>
</dbReference>
<comment type="similarity">
    <text evidence="1">Belongs to the class-II fumarase/aspartase family. Fumarase subfamily.</text>
</comment>
<dbReference type="Gene3D" id="1.10.40.30">
    <property type="entry name" value="Fumarase/aspartase (C-terminal domain)"/>
    <property type="match status" value="1"/>
</dbReference>
<dbReference type="HAMAP" id="MF_00743">
    <property type="entry name" value="FumaraseC"/>
    <property type="match status" value="1"/>
</dbReference>
<dbReference type="EC" id="4.2.1.2" evidence="2"/>
<dbReference type="GO" id="GO:0006106">
    <property type="term" value="P:fumarate metabolic process"/>
    <property type="evidence" value="ECO:0007669"/>
    <property type="project" value="InterPro"/>
</dbReference>
<feature type="domain" description="Fumarate lyase N-terminal" evidence="5">
    <location>
        <begin position="54"/>
        <end position="385"/>
    </location>
</feature>
<dbReference type="OMA" id="AKWRAQT"/>
<sequence length="507" mass="54672">MLSSKRLAASSSSLLRSRMVSGCAQPGAKSQSPRHFSASAPNWQEYRIERDTFGELKVPADRYYGCQTQRSLQNFDIGGEQERMPVPLIKAFGILKKSAAKVNMTYGLDERIGKAIQDASDEVISGELADHFPLVVFQTGSGTQTNMNANEVISNRAIELLGGELGSKKPVHPNDHVNMSQSSNDTFPTAMHVSAVMEISNKLLPNLTGLRDAMAKKADDFEHIIKIGRTHLQDATPLTLGQEFSGYVQQLSNGIERVKDVLPRLSMLAQGGTAVGTGLNTRKGFDVKVAEAISKETGLPFKTAPNKFEALATHDAVVEASGAMNTLAVSFMKIANDIRYLGSGPRCGLGELSLPENEPGSSIMPGKVNPTQCEALTMVAAQVIGNHTTISVAGSYGQFELNVFKPVLIKNLLQSIRLLSDGAKSFNEHCVVGITANEKRIGQLLNESLMLATILNKRLGYDNVAKCAKKAHKEGTTLKEATLSLGLLSSEEFDETVRPELMLGPTA</sequence>
<dbReference type="Proteomes" id="UP000009131">
    <property type="component" value="Unassembled WGS sequence"/>
</dbReference>
<protein>
    <recommendedName>
        <fullName evidence="2">fumarate hydratase</fullName>
        <ecNumber evidence="2">4.2.1.2</ecNumber>
    </recommendedName>
</protein>
<comment type="function">
    <text evidence="4">Catalyzes the reversible stereospecific interconversion of fumarate to L-malate. In mitochondrion, catalyzes the hydration of fumarate to L-malate in the tricarboxylic acid (TCA) cycle to facilitate a transition step in the production of energy in the form of NADH. In cytoplasm and nucleus, involved in DNA repair in response to DNA damage: following DNA double-strand breaks (DSBs), translocates from the cytosol to the nucleus and promotes DNA repair by catalyzing the dehydration of L-malate to fumarate.</text>
</comment>
<dbReference type="Pfam" id="PF00206">
    <property type="entry name" value="Lyase_1"/>
    <property type="match status" value="1"/>
</dbReference>
<dbReference type="PANTHER" id="PTHR11444">
    <property type="entry name" value="ASPARTATEAMMONIA/ARGININOSUCCINATE/ADENYLOSUCCINATE LYASE"/>
    <property type="match status" value="1"/>
</dbReference>
<dbReference type="PANTHER" id="PTHR11444:SF1">
    <property type="entry name" value="FUMARATE HYDRATASE, MITOCHONDRIAL"/>
    <property type="match status" value="1"/>
</dbReference>
<dbReference type="InterPro" id="IPR008948">
    <property type="entry name" value="L-Aspartase-like"/>
</dbReference>
<dbReference type="FunFam" id="1.20.200.10:FF:000001">
    <property type="entry name" value="Fumarate hydratase, mitochondrial"/>
    <property type="match status" value="1"/>
</dbReference>
<dbReference type="PROSITE" id="PS00163">
    <property type="entry name" value="FUMARATE_LYASES"/>
    <property type="match status" value="1"/>
</dbReference>
<dbReference type="RefSeq" id="XP_014570809.1">
    <property type="nucleotide sequence ID" value="XM_014715323.1"/>
</dbReference>
<dbReference type="FunFam" id="1.10.275.10:FF:000001">
    <property type="entry name" value="Fumarate hydratase, mitochondrial"/>
    <property type="match status" value="1"/>
</dbReference>
<dbReference type="OrthoDB" id="1738025at2759"/>
<evidence type="ECO:0000313" key="7">
    <source>
        <dbReference type="EMBL" id="GAA96186.1"/>
    </source>
</evidence>
<dbReference type="FunCoup" id="G7E026">
    <property type="interactions" value="302"/>
</dbReference>
<organism evidence="7 8">
    <name type="scientific">Mixia osmundae (strain CBS 9802 / IAM 14324 / JCM 22182 / KY 12970)</name>
    <dbReference type="NCBI Taxonomy" id="764103"/>
    <lineage>
        <taxon>Eukaryota</taxon>
        <taxon>Fungi</taxon>
        <taxon>Dikarya</taxon>
        <taxon>Basidiomycota</taxon>
        <taxon>Pucciniomycotina</taxon>
        <taxon>Mixiomycetes</taxon>
        <taxon>Mixiales</taxon>
        <taxon>Mixiaceae</taxon>
        <taxon>Mixia</taxon>
    </lineage>
</organism>
<dbReference type="STRING" id="764103.G7E026"/>
<dbReference type="InterPro" id="IPR022761">
    <property type="entry name" value="Fumarate_lyase_N"/>
</dbReference>
<evidence type="ECO:0000256" key="1">
    <source>
        <dbReference type="ARBA" id="ARBA00009084"/>
    </source>
</evidence>
<keyword evidence="3" id="KW-0456">Lyase</keyword>
<dbReference type="GO" id="GO:0004333">
    <property type="term" value="F:fumarate hydratase activity"/>
    <property type="evidence" value="ECO:0007669"/>
    <property type="project" value="UniProtKB-EC"/>
</dbReference>
<dbReference type="GO" id="GO:0006108">
    <property type="term" value="P:malate metabolic process"/>
    <property type="evidence" value="ECO:0007669"/>
    <property type="project" value="TreeGrafter"/>
</dbReference>
<evidence type="ECO:0000256" key="2">
    <source>
        <dbReference type="ARBA" id="ARBA00012921"/>
    </source>
</evidence>
<dbReference type="HOGENOM" id="CLU_021594_4_1_1"/>
<dbReference type="InterPro" id="IPR018951">
    <property type="entry name" value="Fumarase_C_C"/>
</dbReference>
<dbReference type="InterPro" id="IPR024083">
    <property type="entry name" value="Fumarase/histidase_N"/>
</dbReference>